<dbReference type="GO" id="GO:0042601">
    <property type="term" value="C:endospore-forming forespore"/>
    <property type="evidence" value="ECO:0007669"/>
    <property type="project" value="TreeGrafter"/>
</dbReference>
<evidence type="ECO:0000313" key="2">
    <source>
        <dbReference type="EMBL" id="PWK11319.1"/>
    </source>
</evidence>
<keyword evidence="2" id="KW-0946">Virion</keyword>
<proteinExistence type="predicted"/>
<dbReference type="InterPro" id="IPR002575">
    <property type="entry name" value="Aminoglycoside_PTrfase"/>
</dbReference>
<sequence>MEQWERLLGANWGLEVQRLEAVGPVFKVSTSTGIYCLKRGKHGRGRLGFDHHVIEELYAQGFSATPRFCLTVEGKPWAEIDDEPWVLTPWIGRPLNASSQVEWLRAAAQLARFHQASHGLEMPDEVKRVAFSGKWLARFEERNSALRAAVESFSPPQNEFEADVGQHATKLLEEAERATRTLHRSAYGAMVHAIRETPTLIHGNVKAENFTVDEAGRVCLIDFDSFRLDVWVQDLSDFLANALLAQGWSQEFACHLFEAYHAERPLLAEEAPVLLALLSYPYRAVKVIHKYHAEGRGLEKTLRKWRRALQELNSQKVFVNEWAIWLEKRVQ</sequence>
<organism evidence="2 3">
    <name type="scientific">Tumebacillus permanentifrigoris</name>
    <dbReference type="NCBI Taxonomy" id="378543"/>
    <lineage>
        <taxon>Bacteria</taxon>
        <taxon>Bacillati</taxon>
        <taxon>Bacillota</taxon>
        <taxon>Bacilli</taxon>
        <taxon>Bacillales</taxon>
        <taxon>Alicyclobacillaceae</taxon>
        <taxon>Tumebacillus</taxon>
    </lineage>
</organism>
<dbReference type="PANTHER" id="PTHR39179">
    <property type="entry name" value="SPORE COAT PROTEIN I"/>
    <property type="match status" value="1"/>
</dbReference>
<dbReference type="AlphaFoldDB" id="A0A316D7N6"/>
<comment type="caution">
    <text evidence="2">The sequence shown here is derived from an EMBL/GenBank/DDBJ whole genome shotgun (WGS) entry which is preliminary data.</text>
</comment>
<dbReference type="PANTHER" id="PTHR39179:SF3">
    <property type="entry name" value="COTS-RELATED PROTEIN"/>
    <property type="match status" value="1"/>
</dbReference>
<dbReference type="InterPro" id="IPR047175">
    <property type="entry name" value="CotS-like"/>
</dbReference>
<gene>
    <name evidence="2" type="ORF">C7459_111114</name>
</gene>
<feature type="domain" description="Aminoglycoside phosphotransferase" evidence="1">
    <location>
        <begin position="24"/>
        <end position="265"/>
    </location>
</feature>
<dbReference type="Gene3D" id="3.30.200.20">
    <property type="entry name" value="Phosphorylase Kinase, domain 1"/>
    <property type="match status" value="1"/>
</dbReference>
<dbReference type="Gene3D" id="3.90.1200.10">
    <property type="match status" value="1"/>
</dbReference>
<dbReference type="RefSeq" id="WP_170119461.1">
    <property type="nucleotide sequence ID" value="NZ_QGGL01000011.1"/>
</dbReference>
<keyword evidence="3" id="KW-1185">Reference proteome</keyword>
<keyword evidence="2" id="KW-0167">Capsid protein</keyword>
<dbReference type="Pfam" id="PF01636">
    <property type="entry name" value="APH"/>
    <property type="match status" value="1"/>
</dbReference>
<name>A0A316D7N6_9BACL</name>
<dbReference type="SUPFAM" id="SSF56112">
    <property type="entry name" value="Protein kinase-like (PK-like)"/>
    <property type="match status" value="1"/>
</dbReference>
<evidence type="ECO:0000259" key="1">
    <source>
        <dbReference type="Pfam" id="PF01636"/>
    </source>
</evidence>
<dbReference type="EMBL" id="QGGL01000011">
    <property type="protein sequence ID" value="PWK11319.1"/>
    <property type="molecule type" value="Genomic_DNA"/>
</dbReference>
<protein>
    <submittedName>
        <fullName evidence="2">CotS family spore coat protein</fullName>
    </submittedName>
</protein>
<dbReference type="Proteomes" id="UP000245634">
    <property type="component" value="Unassembled WGS sequence"/>
</dbReference>
<evidence type="ECO:0000313" key="3">
    <source>
        <dbReference type="Proteomes" id="UP000245634"/>
    </source>
</evidence>
<accession>A0A316D7N6</accession>
<dbReference type="InterPro" id="IPR011009">
    <property type="entry name" value="Kinase-like_dom_sf"/>
</dbReference>
<reference evidence="2 3" key="1">
    <citation type="submission" date="2018-05" db="EMBL/GenBank/DDBJ databases">
        <title>Genomic Encyclopedia of Type Strains, Phase IV (KMG-IV): sequencing the most valuable type-strain genomes for metagenomic binning, comparative biology and taxonomic classification.</title>
        <authorList>
            <person name="Goeker M."/>
        </authorList>
    </citation>
    <scope>NUCLEOTIDE SEQUENCE [LARGE SCALE GENOMIC DNA]</scope>
    <source>
        <strain evidence="2 3">DSM 18773</strain>
    </source>
</reference>